<keyword evidence="4 7" id="KW-0812">Transmembrane</keyword>
<evidence type="ECO:0000259" key="10">
    <source>
        <dbReference type="Pfam" id="PF07670"/>
    </source>
</evidence>
<dbReference type="GO" id="GO:0005886">
    <property type="term" value="C:plasma membrane"/>
    <property type="evidence" value="ECO:0007669"/>
    <property type="project" value="UniProtKB-SubCell"/>
</dbReference>
<dbReference type="PANTHER" id="PTHR10590:SF4">
    <property type="entry name" value="SOLUTE CARRIER FAMILY 28 MEMBER 3"/>
    <property type="match status" value="1"/>
</dbReference>
<feature type="domain" description="Concentrative nucleoside transporter C-terminal" evidence="9">
    <location>
        <begin position="208"/>
        <end position="411"/>
    </location>
</feature>
<accession>A0A918XTH6</accession>
<evidence type="ECO:0000256" key="1">
    <source>
        <dbReference type="ARBA" id="ARBA00004651"/>
    </source>
</evidence>
<evidence type="ECO:0000256" key="4">
    <source>
        <dbReference type="ARBA" id="ARBA00022692"/>
    </source>
</evidence>
<feature type="transmembrane region" description="Helical" evidence="7">
    <location>
        <begin position="95"/>
        <end position="120"/>
    </location>
</feature>
<keyword evidence="3" id="KW-1003">Cell membrane</keyword>
<evidence type="ECO:0000313" key="12">
    <source>
        <dbReference type="Proteomes" id="UP000630353"/>
    </source>
</evidence>
<comment type="caution">
    <text evidence="11">The sequence shown here is derived from an EMBL/GenBank/DDBJ whole genome shotgun (WGS) entry which is preliminary data.</text>
</comment>
<dbReference type="InterPro" id="IPR011657">
    <property type="entry name" value="CNT_C_dom"/>
</dbReference>
<dbReference type="Pfam" id="PF07662">
    <property type="entry name" value="Nucleos_tra2_C"/>
    <property type="match status" value="1"/>
</dbReference>
<evidence type="ECO:0000259" key="8">
    <source>
        <dbReference type="Pfam" id="PF01773"/>
    </source>
</evidence>
<comment type="similarity">
    <text evidence="2">Belongs to the concentrative nucleoside transporter (CNT) (TC 2.A.41) family.</text>
</comment>
<gene>
    <name evidence="11" type="ORF">GCM10017083_32670</name>
</gene>
<dbReference type="PANTHER" id="PTHR10590">
    <property type="entry name" value="SODIUM/NUCLEOSIDE COTRANSPORTER"/>
    <property type="match status" value="1"/>
</dbReference>
<reference evidence="11" key="1">
    <citation type="journal article" date="2014" name="Int. J. Syst. Evol. Microbiol.">
        <title>Complete genome sequence of Corynebacterium casei LMG S-19264T (=DSM 44701T), isolated from a smear-ripened cheese.</title>
        <authorList>
            <consortium name="US DOE Joint Genome Institute (JGI-PGF)"/>
            <person name="Walter F."/>
            <person name="Albersmeier A."/>
            <person name="Kalinowski J."/>
            <person name="Ruckert C."/>
        </authorList>
    </citation>
    <scope>NUCLEOTIDE SEQUENCE</scope>
    <source>
        <strain evidence="11">KCTC 42651</strain>
    </source>
</reference>
<feature type="transmembrane region" description="Helical" evidence="7">
    <location>
        <begin position="140"/>
        <end position="163"/>
    </location>
</feature>
<evidence type="ECO:0000256" key="3">
    <source>
        <dbReference type="ARBA" id="ARBA00022475"/>
    </source>
</evidence>
<dbReference type="GO" id="GO:0015293">
    <property type="term" value="F:symporter activity"/>
    <property type="evidence" value="ECO:0007669"/>
    <property type="project" value="TreeGrafter"/>
</dbReference>
<evidence type="ECO:0000256" key="6">
    <source>
        <dbReference type="ARBA" id="ARBA00023136"/>
    </source>
</evidence>
<evidence type="ECO:0000259" key="9">
    <source>
        <dbReference type="Pfam" id="PF07662"/>
    </source>
</evidence>
<feature type="domain" description="Concentrative nucleoside transporter N-terminal" evidence="8">
    <location>
        <begin position="8"/>
        <end position="81"/>
    </location>
</feature>
<organism evidence="11 12">
    <name type="scientific">Thalassobaculum fulvum</name>
    <dbReference type="NCBI Taxonomy" id="1633335"/>
    <lineage>
        <taxon>Bacteria</taxon>
        <taxon>Pseudomonadati</taxon>
        <taxon>Pseudomonadota</taxon>
        <taxon>Alphaproteobacteria</taxon>
        <taxon>Rhodospirillales</taxon>
        <taxon>Thalassobaculaceae</taxon>
        <taxon>Thalassobaculum</taxon>
    </lineage>
</organism>
<proteinExistence type="inferred from homology"/>
<name>A0A918XTH6_9PROT</name>
<reference evidence="11" key="2">
    <citation type="submission" date="2020-09" db="EMBL/GenBank/DDBJ databases">
        <authorList>
            <person name="Sun Q."/>
            <person name="Kim S."/>
        </authorList>
    </citation>
    <scope>NUCLEOTIDE SEQUENCE</scope>
    <source>
        <strain evidence="11">KCTC 42651</strain>
    </source>
</reference>
<protein>
    <submittedName>
        <fullName evidence="11">Nucleoside:proton symporter</fullName>
    </submittedName>
</protein>
<keyword evidence="6 7" id="KW-0472">Membrane</keyword>
<dbReference type="InterPro" id="IPR011642">
    <property type="entry name" value="Gate_dom"/>
</dbReference>
<dbReference type="EMBL" id="BMZS01000007">
    <property type="protein sequence ID" value="GHD54732.1"/>
    <property type="molecule type" value="Genomic_DNA"/>
</dbReference>
<feature type="transmembrane region" description="Helical" evidence="7">
    <location>
        <begin position="175"/>
        <end position="197"/>
    </location>
</feature>
<keyword evidence="12" id="KW-1185">Reference proteome</keyword>
<comment type="subcellular location">
    <subcellularLocation>
        <location evidence="1">Cell membrane</location>
        <topology evidence="1">Multi-pass membrane protein</topology>
    </subcellularLocation>
</comment>
<dbReference type="GO" id="GO:0005337">
    <property type="term" value="F:nucleoside transmembrane transporter activity"/>
    <property type="evidence" value="ECO:0007669"/>
    <property type="project" value="InterPro"/>
</dbReference>
<dbReference type="Proteomes" id="UP000630353">
    <property type="component" value="Unassembled WGS sequence"/>
</dbReference>
<evidence type="ECO:0000313" key="11">
    <source>
        <dbReference type="EMBL" id="GHD54732.1"/>
    </source>
</evidence>
<feature type="transmembrane region" description="Helical" evidence="7">
    <location>
        <begin position="209"/>
        <end position="228"/>
    </location>
</feature>
<dbReference type="RefSeq" id="WP_189991507.1">
    <property type="nucleotide sequence ID" value="NZ_BMZS01000007.1"/>
</dbReference>
<dbReference type="Pfam" id="PF01773">
    <property type="entry name" value="Nucleos_tra2_N"/>
    <property type="match status" value="1"/>
</dbReference>
<feature type="transmembrane region" description="Helical" evidence="7">
    <location>
        <begin position="29"/>
        <end position="49"/>
    </location>
</feature>
<sequence length="413" mass="42794">MERLQSGVGLIAIFAIAWAISENRRLVRPQVVLVGIALQLAVAAIVLHVPPVRAAFAGLNGLVLALQSATEAGSTLVFGYLGGGPLPFEETRPGAAFILAFRALPLVIVISALAAVLTYWRVLPLIVRGFALLFERTLGVGGPVGLSAAANIFIGMVEAPMFVRPYLARLDRSELFMVMTCGMATIAGTMMVLYATIIGPVLPDAAGHLLVASIISAPAAIAVAALMIPREGLPTGGSLEIASEATGTMDAIARGTQAGLELFLGIIAMLLVMVALVALVDSVLGLLPAVGGEALSLSRLFGWVMRPLVWLIGLPWDEAAVGGRLMGTKTAVNEFVAYLDFAKLPPDALSERSRLIMTYAMCGFANFGSLGIMLGGMAGLVPERRAEIAGLGIKSIVAGTLATLSTGAVIGVL</sequence>
<evidence type="ECO:0000256" key="2">
    <source>
        <dbReference type="ARBA" id="ARBA00009033"/>
    </source>
</evidence>
<evidence type="ECO:0000256" key="7">
    <source>
        <dbReference type="SAM" id="Phobius"/>
    </source>
</evidence>
<feature type="domain" description="Nucleoside transporter/FeoB GTPase Gate" evidence="10">
    <location>
        <begin position="100"/>
        <end position="200"/>
    </location>
</feature>
<feature type="transmembrane region" description="Helical" evidence="7">
    <location>
        <begin position="61"/>
        <end position="83"/>
    </location>
</feature>
<evidence type="ECO:0000256" key="5">
    <source>
        <dbReference type="ARBA" id="ARBA00022989"/>
    </source>
</evidence>
<dbReference type="InterPro" id="IPR008276">
    <property type="entry name" value="C_nuclsd_transpt"/>
</dbReference>
<dbReference type="InterPro" id="IPR002668">
    <property type="entry name" value="CNT_N_dom"/>
</dbReference>
<dbReference type="AlphaFoldDB" id="A0A918XTH6"/>
<keyword evidence="5 7" id="KW-1133">Transmembrane helix</keyword>
<feature type="transmembrane region" description="Helical" evidence="7">
    <location>
        <begin position="393"/>
        <end position="412"/>
    </location>
</feature>
<dbReference type="Pfam" id="PF07670">
    <property type="entry name" value="Gate"/>
    <property type="match status" value="1"/>
</dbReference>
<feature type="transmembrane region" description="Helical" evidence="7">
    <location>
        <begin position="262"/>
        <end position="288"/>
    </location>
</feature>
<feature type="transmembrane region" description="Helical" evidence="7">
    <location>
        <begin position="356"/>
        <end position="381"/>
    </location>
</feature>